<comment type="caution">
    <text evidence="1">The sequence shown here is derived from an EMBL/GenBank/DDBJ whole genome shotgun (WGS) entry which is preliminary data.</text>
</comment>
<dbReference type="EMBL" id="AMZH03017552">
    <property type="protein sequence ID" value="RRT42841.1"/>
    <property type="molecule type" value="Genomic_DNA"/>
</dbReference>
<evidence type="ECO:0000313" key="1">
    <source>
        <dbReference type="EMBL" id="RRT42841.1"/>
    </source>
</evidence>
<evidence type="ECO:0000313" key="2">
    <source>
        <dbReference type="Proteomes" id="UP000287651"/>
    </source>
</evidence>
<sequence>MWTHISAKNESSRLRPKESKVFSTVGFLSHGSTPPFDLDQTILIRRVWEIVLLDIRACSYGEMASRAPISTELEQIDVEIQDIFLAPR</sequence>
<proteinExistence type="predicted"/>
<name>A0A426XU79_ENSVE</name>
<accession>A0A426XU79</accession>
<dbReference type="AlphaFoldDB" id="A0A426XU79"/>
<protein>
    <submittedName>
        <fullName evidence="1">Uncharacterized protein</fullName>
    </submittedName>
</protein>
<reference evidence="1 2" key="1">
    <citation type="journal article" date="2014" name="Agronomy (Basel)">
        <title>A Draft Genome Sequence for Ensete ventricosum, the Drought-Tolerant Tree Against Hunger.</title>
        <authorList>
            <person name="Harrison J."/>
            <person name="Moore K.A."/>
            <person name="Paszkiewicz K."/>
            <person name="Jones T."/>
            <person name="Grant M."/>
            <person name="Ambacheew D."/>
            <person name="Muzemil S."/>
            <person name="Studholme D.J."/>
        </authorList>
    </citation>
    <scope>NUCLEOTIDE SEQUENCE [LARGE SCALE GENOMIC DNA]</scope>
</reference>
<dbReference type="Proteomes" id="UP000287651">
    <property type="component" value="Unassembled WGS sequence"/>
</dbReference>
<gene>
    <name evidence="1" type="ORF">B296_00043392</name>
</gene>
<organism evidence="1 2">
    <name type="scientific">Ensete ventricosum</name>
    <name type="common">Abyssinian banana</name>
    <name type="synonym">Musa ensete</name>
    <dbReference type="NCBI Taxonomy" id="4639"/>
    <lineage>
        <taxon>Eukaryota</taxon>
        <taxon>Viridiplantae</taxon>
        <taxon>Streptophyta</taxon>
        <taxon>Embryophyta</taxon>
        <taxon>Tracheophyta</taxon>
        <taxon>Spermatophyta</taxon>
        <taxon>Magnoliopsida</taxon>
        <taxon>Liliopsida</taxon>
        <taxon>Zingiberales</taxon>
        <taxon>Musaceae</taxon>
        <taxon>Ensete</taxon>
    </lineage>
</organism>